<feature type="compositionally biased region" description="Acidic residues" evidence="1">
    <location>
        <begin position="218"/>
        <end position="228"/>
    </location>
</feature>
<feature type="region of interest" description="Disordered" evidence="1">
    <location>
        <begin position="1"/>
        <end position="22"/>
    </location>
</feature>
<feature type="region of interest" description="Disordered" evidence="1">
    <location>
        <begin position="191"/>
        <end position="266"/>
    </location>
</feature>
<proteinExistence type="predicted"/>
<gene>
    <name evidence="2" type="ORF">SRS1_25060</name>
</gene>
<dbReference type="AlphaFoldDB" id="A0A2N8UG84"/>
<accession>A0A2N8UG84</accession>
<sequence length="266" mass="28767">MLTARQQKAKAKSERRNATLSIRPASQRAQTAIIEQVTKYPAAVLRTGHDEAKQKVVTGGLRIGIVRQAFCGDRLGGTGRISALINGLDSRVSAKQELLFQNLVRPGPDDRPLSVGAMRNAVNRFFSGIKRMATHGYAPNINANQVVSAQPAYCKSSQVELTNFVHILEANGFLTSSKRRKHILTPAELNVSRRTGGNRQEEEEEKEFVAVPPGAADDGGEASEDEDQGVWTLLVTPSPPPMQASLDELDNNEPLSAIDNANAGGF</sequence>
<protein>
    <submittedName>
        <fullName evidence="2">Related to transposase</fullName>
    </submittedName>
</protein>
<name>A0A2N8UG84_9BASI</name>
<dbReference type="EMBL" id="LT795062">
    <property type="protein sequence ID" value="SJX63768.1"/>
    <property type="molecule type" value="Genomic_DNA"/>
</dbReference>
<organism evidence="2 3">
    <name type="scientific">Sporisorium reilianum f. sp. reilianum</name>
    <dbReference type="NCBI Taxonomy" id="72559"/>
    <lineage>
        <taxon>Eukaryota</taxon>
        <taxon>Fungi</taxon>
        <taxon>Dikarya</taxon>
        <taxon>Basidiomycota</taxon>
        <taxon>Ustilaginomycotina</taxon>
        <taxon>Ustilaginomycetes</taxon>
        <taxon>Ustilaginales</taxon>
        <taxon>Ustilaginaceae</taxon>
        <taxon>Sporisorium</taxon>
    </lineage>
</organism>
<dbReference type="Proteomes" id="UP000239563">
    <property type="component" value="Chromosome IX"/>
</dbReference>
<evidence type="ECO:0000256" key="1">
    <source>
        <dbReference type="SAM" id="MobiDB-lite"/>
    </source>
</evidence>
<evidence type="ECO:0000313" key="3">
    <source>
        <dbReference type="Proteomes" id="UP000239563"/>
    </source>
</evidence>
<evidence type="ECO:0000313" key="2">
    <source>
        <dbReference type="EMBL" id="SJX63768.1"/>
    </source>
</evidence>
<reference evidence="2 3" key="1">
    <citation type="submission" date="2017-02" db="EMBL/GenBank/DDBJ databases">
        <authorList>
            <person name="Peterson S.W."/>
        </authorList>
    </citation>
    <scope>NUCLEOTIDE SEQUENCE [LARGE SCALE GENOMIC DNA]</scope>
    <source>
        <strain evidence="2 3">SRS1_H2-8</strain>
    </source>
</reference>